<evidence type="ECO:0000256" key="5">
    <source>
        <dbReference type="ARBA" id="ARBA00023242"/>
    </source>
</evidence>
<dbReference type="Gene3D" id="4.10.240.10">
    <property type="entry name" value="Zn(2)-C6 fungal-type DNA-binding domain"/>
    <property type="match status" value="1"/>
</dbReference>
<proteinExistence type="predicted"/>
<evidence type="ECO:0000313" key="9">
    <source>
        <dbReference type="Proteomes" id="UP000444721"/>
    </source>
</evidence>
<feature type="region of interest" description="Disordered" evidence="6">
    <location>
        <begin position="111"/>
        <end position="181"/>
    </location>
</feature>
<dbReference type="VEuPathDB" id="AmoebaDB:NF0077840"/>
<dbReference type="SUPFAM" id="SSF57701">
    <property type="entry name" value="Zn2/Cys6 DNA-binding domain"/>
    <property type="match status" value="1"/>
</dbReference>
<dbReference type="PROSITE" id="PS00463">
    <property type="entry name" value="ZN2_CY6_FUNGAL_1"/>
    <property type="match status" value="1"/>
</dbReference>
<evidence type="ECO:0000256" key="6">
    <source>
        <dbReference type="SAM" id="MobiDB-lite"/>
    </source>
</evidence>
<dbReference type="GO" id="GO:0008270">
    <property type="term" value="F:zinc ion binding"/>
    <property type="evidence" value="ECO:0007669"/>
    <property type="project" value="InterPro"/>
</dbReference>
<feature type="compositionally biased region" description="Low complexity" evidence="6">
    <location>
        <begin position="569"/>
        <end position="592"/>
    </location>
</feature>
<dbReference type="GO" id="GO:0005634">
    <property type="term" value="C:nucleus"/>
    <property type="evidence" value="ECO:0007669"/>
    <property type="project" value="UniProtKB-SubCell"/>
</dbReference>
<dbReference type="OMA" id="PTHINGQ"/>
<feature type="compositionally biased region" description="Polar residues" evidence="6">
    <location>
        <begin position="18"/>
        <end position="39"/>
    </location>
</feature>
<dbReference type="GO" id="GO:0000981">
    <property type="term" value="F:DNA-binding transcription factor activity, RNA polymerase II-specific"/>
    <property type="evidence" value="ECO:0007669"/>
    <property type="project" value="InterPro"/>
</dbReference>
<feature type="region of interest" description="Disordered" evidence="6">
    <location>
        <begin position="704"/>
        <end position="735"/>
    </location>
</feature>
<dbReference type="PANTHER" id="PTHR47338">
    <property type="entry name" value="ZN(II)2CYS6 TRANSCRIPTION FACTOR (EUROFUNG)-RELATED"/>
    <property type="match status" value="1"/>
</dbReference>
<dbReference type="InterPro" id="IPR001138">
    <property type="entry name" value="Zn2Cys6_DnaBD"/>
</dbReference>
<dbReference type="PANTHER" id="PTHR47338:SF5">
    <property type="entry name" value="ZN(II)2CYS6 TRANSCRIPTION FACTOR (EUROFUNG)"/>
    <property type="match status" value="1"/>
</dbReference>
<dbReference type="AlphaFoldDB" id="A0A6A5BTL1"/>
<dbReference type="VEuPathDB" id="AmoebaDB:FDP41_003743"/>
<evidence type="ECO:0000313" key="8">
    <source>
        <dbReference type="EMBL" id="KAF0977090.1"/>
    </source>
</evidence>
<sequence length="735" mass="82279">MWPTDSDSVHHHHEYKENNSSNMLLKNDTASDPNLTQQEVSHDTGSGADGSLPTRGSEDDSMNANNSNAAGGAFHPIACLQCRQLHKKCDKQMPACGTCIRKGLECTYNIPKKRGKGSEAYPTKTNQEKRTKKRKESNDMDVTTVNTASTQNNPSSSSTSVKNSFNSTPSSSPQVGHGISQQEQNSPLVVIDYYFTFLCQGHPLVLKSQMRHFVQTVLPELEKSLQRKPLKFEQIHPKDEENRCLYAFYLAMLTCYYQFTAQLLRADETARKTEREIAKLSIDYYRNFYFAGTCHQMSIYYTGEGNMQRARYFLALTGYYVNENKKRELSPLERNLKKHRVFISSDVDSASMDTIGSFGFFLEKMPSLFELSSDKKLEDALPPGTLEYVKEENVTADNYLIYMQIIELVFNAIKSYKVELIRTVVDCHSEIFFKSQHLHGALMVEGIKFVFLSKIPEIAKNLMEEIALKISLMTEHELFQYANLGVSGGIMNVSAYHLEICKLIERGLRPRKSTLITTSQKTLILDYISILKKDYKALSLLTRKYRRLSSKCQSLLDEMEQFLSRHDPSGSSEESQSTNSSSSTATNSSTTNSSSMATAAIMNAFATPSSSSTSTNQILSSTVNHSSNCDTNPSLSSCYANQYSYYAHPSTPPAYMEPTTITTHSMGVPTQNHVVLTALLQYVENIAKSMREQAQEATDTPIVIHSGAESSSRGVASNPRSDDGGQMDSFSDFLF</sequence>
<dbReference type="OrthoDB" id="270167at2759"/>
<dbReference type="EMBL" id="VFQX01000035">
    <property type="protein sequence ID" value="KAF0977090.1"/>
    <property type="molecule type" value="Genomic_DNA"/>
</dbReference>
<evidence type="ECO:0000256" key="4">
    <source>
        <dbReference type="ARBA" id="ARBA00023163"/>
    </source>
</evidence>
<dbReference type="Pfam" id="PF00172">
    <property type="entry name" value="Zn_clus"/>
    <property type="match status" value="1"/>
</dbReference>
<feature type="compositionally biased region" description="Polar residues" evidence="6">
    <location>
        <begin position="708"/>
        <end position="719"/>
    </location>
</feature>
<dbReference type="GeneID" id="68110961"/>
<dbReference type="InterPro" id="IPR036864">
    <property type="entry name" value="Zn2-C6_fun-type_DNA-bd_sf"/>
</dbReference>
<feature type="region of interest" description="Disordered" evidence="6">
    <location>
        <begin position="1"/>
        <end position="68"/>
    </location>
</feature>
<keyword evidence="4" id="KW-0804">Transcription</keyword>
<dbReference type="InterPro" id="IPR050815">
    <property type="entry name" value="TF_fung"/>
</dbReference>
<feature type="domain" description="Zn(2)-C6 fungal-type" evidence="7">
    <location>
        <begin position="78"/>
        <end position="108"/>
    </location>
</feature>
<reference evidence="8 9" key="1">
    <citation type="journal article" date="2019" name="Sci. Rep.">
        <title>Nanopore sequencing improves the draft genome of the human pathogenic amoeba Naegleria fowleri.</title>
        <authorList>
            <person name="Liechti N."/>
            <person name="Schurch N."/>
            <person name="Bruggmann R."/>
            <person name="Wittwer M."/>
        </authorList>
    </citation>
    <scope>NUCLEOTIDE SEQUENCE [LARGE SCALE GENOMIC DNA]</scope>
    <source>
        <strain evidence="8 9">ATCC 30894</strain>
    </source>
</reference>
<keyword evidence="9" id="KW-1185">Reference proteome</keyword>
<evidence type="ECO:0000256" key="3">
    <source>
        <dbReference type="ARBA" id="ARBA00023015"/>
    </source>
</evidence>
<protein>
    <recommendedName>
        <fullName evidence="7">Zn(2)-C6 fungal-type domain-containing protein</fullName>
    </recommendedName>
</protein>
<evidence type="ECO:0000259" key="7">
    <source>
        <dbReference type="PROSITE" id="PS50048"/>
    </source>
</evidence>
<feature type="region of interest" description="Disordered" evidence="6">
    <location>
        <begin position="563"/>
        <end position="592"/>
    </location>
</feature>
<organism evidence="8 9">
    <name type="scientific">Naegleria fowleri</name>
    <name type="common">Brain eating amoeba</name>
    <dbReference type="NCBI Taxonomy" id="5763"/>
    <lineage>
        <taxon>Eukaryota</taxon>
        <taxon>Discoba</taxon>
        <taxon>Heterolobosea</taxon>
        <taxon>Tetramitia</taxon>
        <taxon>Eutetramitia</taxon>
        <taxon>Vahlkampfiidae</taxon>
        <taxon>Naegleria</taxon>
    </lineage>
</organism>
<dbReference type="RefSeq" id="XP_044561803.1">
    <property type="nucleotide sequence ID" value="XM_044707081.1"/>
</dbReference>
<feature type="compositionally biased region" description="Low complexity" evidence="6">
    <location>
        <begin position="146"/>
        <end position="168"/>
    </location>
</feature>
<evidence type="ECO:0000256" key="1">
    <source>
        <dbReference type="ARBA" id="ARBA00004123"/>
    </source>
</evidence>
<keyword evidence="3" id="KW-0805">Transcription regulation</keyword>
<dbReference type="CDD" id="cd00067">
    <property type="entry name" value="GAL4"/>
    <property type="match status" value="1"/>
</dbReference>
<dbReference type="PROSITE" id="PS50048">
    <property type="entry name" value="ZN2_CY6_FUNGAL_2"/>
    <property type="match status" value="1"/>
</dbReference>
<keyword evidence="2" id="KW-0479">Metal-binding</keyword>
<dbReference type="VEuPathDB" id="AmoebaDB:NfTy_064710"/>
<dbReference type="SMART" id="SM00066">
    <property type="entry name" value="GAL4"/>
    <property type="match status" value="1"/>
</dbReference>
<dbReference type="Proteomes" id="UP000444721">
    <property type="component" value="Unassembled WGS sequence"/>
</dbReference>
<accession>A0A6A5BTL1</accession>
<evidence type="ECO:0000256" key="2">
    <source>
        <dbReference type="ARBA" id="ARBA00022723"/>
    </source>
</evidence>
<comment type="caution">
    <text evidence="8">The sequence shown here is derived from an EMBL/GenBank/DDBJ whole genome shotgun (WGS) entry which is preliminary data.</text>
</comment>
<name>A0A6A5BTL1_NAEFO</name>
<keyword evidence="5" id="KW-0539">Nucleus</keyword>
<comment type="subcellular location">
    <subcellularLocation>
        <location evidence="1">Nucleus</location>
    </subcellularLocation>
</comment>
<feature type="compositionally biased region" description="Polar residues" evidence="6">
    <location>
        <begin position="169"/>
        <end position="181"/>
    </location>
</feature>
<gene>
    <name evidence="8" type="ORF">FDP41_003743</name>
</gene>